<reference evidence="5 6" key="1">
    <citation type="journal article" date="2019" name="Int. J. Syst. Evol. Microbiol.">
        <title>The Global Catalogue of Microorganisms (GCM) 10K type strain sequencing project: providing services to taxonomists for standard genome sequencing and annotation.</title>
        <authorList>
            <consortium name="The Broad Institute Genomics Platform"/>
            <consortium name="The Broad Institute Genome Sequencing Center for Infectious Disease"/>
            <person name="Wu L."/>
            <person name="Ma J."/>
        </authorList>
    </citation>
    <scope>NUCLEOTIDE SEQUENCE [LARGE SCALE GENOMIC DNA]</scope>
    <source>
        <strain evidence="5 6">JCM 3272</strain>
    </source>
</reference>
<protein>
    <recommendedName>
        <fullName evidence="4">HTH gntR-type domain-containing protein</fullName>
    </recommendedName>
</protein>
<evidence type="ECO:0000256" key="3">
    <source>
        <dbReference type="ARBA" id="ARBA00023163"/>
    </source>
</evidence>
<dbReference type="PRINTS" id="PR00035">
    <property type="entry name" value="HTHGNTR"/>
</dbReference>
<sequence>MTVTSIKRPGTAVDDLVAALRERIVSGQLPPGLRLSQQQLAEDMQVSRTPLREALQRLATEGLVVTQANRGMVVAPASLSDVEGSYALRLLVEPAIVSAIAASVTEADIDRMAQTLADMERPGVSTRDFQLAHLEYHQVLLSRYPPAATELIEDLHTRIYRHQRLYFSRPPAVADFTWLDRVFLDAVRARDGALARHLLEFHLLDAAIGLIAEVEPDHRYESLPVTLAGLGIEVSGLDGDGPRRPATLRWLRAVPPGLPELRTSNLEYLANG</sequence>
<proteinExistence type="predicted"/>
<evidence type="ECO:0000256" key="1">
    <source>
        <dbReference type="ARBA" id="ARBA00023015"/>
    </source>
</evidence>
<keyword evidence="2" id="KW-0238">DNA-binding</keyword>
<dbReference type="Pfam" id="PF07729">
    <property type="entry name" value="FCD"/>
    <property type="match status" value="1"/>
</dbReference>
<dbReference type="Proteomes" id="UP001501444">
    <property type="component" value="Unassembled WGS sequence"/>
</dbReference>
<keyword evidence="6" id="KW-1185">Reference proteome</keyword>
<keyword evidence="1" id="KW-0805">Transcription regulation</keyword>
<evidence type="ECO:0000313" key="6">
    <source>
        <dbReference type="Proteomes" id="UP001501444"/>
    </source>
</evidence>
<dbReference type="InterPro" id="IPR036390">
    <property type="entry name" value="WH_DNA-bd_sf"/>
</dbReference>
<dbReference type="Gene3D" id="1.20.120.530">
    <property type="entry name" value="GntR ligand-binding domain-like"/>
    <property type="match status" value="1"/>
</dbReference>
<dbReference type="InterPro" id="IPR000524">
    <property type="entry name" value="Tscrpt_reg_HTH_GntR"/>
</dbReference>
<dbReference type="Gene3D" id="1.10.10.10">
    <property type="entry name" value="Winged helix-like DNA-binding domain superfamily/Winged helix DNA-binding domain"/>
    <property type="match status" value="1"/>
</dbReference>
<dbReference type="InterPro" id="IPR008920">
    <property type="entry name" value="TF_FadR/GntR_C"/>
</dbReference>
<dbReference type="EMBL" id="BAAARV010000040">
    <property type="protein sequence ID" value="GAA2357645.1"/>
    <property type="molecule type" value="Genomic_DNA"/>
</dbReference>
<name>A0ABN3GPL8_9ACTN</name>
<comment type="caution">
    <text evidence="5">The sequence shown here is derived from an EMBL/GenBank/DDBJ whole genome shotgun (WGS) entry which is preliminary data.</text>
</comment>
<dbReference type="SMART" id="SM00895">
    <property type="entry name" value="FCD"/>
    <property type="match status" value="1"/>
</dbReference>
<dbReference type="SMART" id="SM00345">
    <property type="entry name" value="HTH_GNTR"/>
    <property type="match status" value="1"/>
</dbReference>
<keyword evidence="3" id="KW-0804">Transcription</keyword>
<dbReference type="InterPro" id="IPR036388">
    <property type="entry name" value="WH-like_DNA-bd_sf"/>
</dbReference>
<evidence type="ECO:0000313" key="5">
    <source>
        <dbReference type="EMBL" id="GAA2357645.1"/>
    </source>
</evidence>
<gene>
    <name evidence="5" type="ORF">GCM10010170_051050</name>
</gene>
<evidence type="ECO:0000256" key="2">
    <source>
        <dbReference type="ARBA" id="ARBA00023125"/>
    </source>
</evidence>
<organism evidence="5 6">
    <name type="scientific">Dactylosporangium salmoneum</name>
    <dbReference type="NCBI Taxonomy" id="53361"/>
    <lineage>
        <taxon>Bacteria</taxon>
        <taxon>Bacillati</taxon>
        <taxon>Actinomycetota</taxon>
        <taxon>Actinomycetes</taxon>
        <taxon>Micromonosporales</taxon>
        <taxon>Micromonosporaceae</taxon>
        <taxon>Dactylosporangium</taxon>
    </lineage>
</organism>
<dbReference type="PANTHER" id="PTHR43537">
    <property type="entry name" value="TRANSCRIPTIONAL REGULATOR, GNTR FAMILY"/>
    <property type="match status" value="1"/>
</dbReference>
<evidence type="ECO:0000259" key="4">
    <source>
        <dbReference type="PROSITE" id="PS50949"/>
    </source>
</evidence>
<dbReference type="PROSITE" id="PS50949">
    <property type="entry name" value="HTH_GNTR"/>
    <property type="match status" value="1"/>
</dbReference>
<dbReference type="Pfam" id="PF00392">
    <property type="entry name" value="GntR"/>
    <property type="match status" value="1"/>
</dbReference>
<dbReference type="PANTHER" id="PTHR43537:SF24">
    <property type="entry name" value="GLUCONATE OPERON TRANSCRIPTIONAL REPRESSOR"/>
    <property type="match status" value="1"/>
</dbReference>
<dbReference type="CDD" id="cd07377">
    <property type="entry name" value="WHTH_GntR"/>
    <property type="match status" value="1"/>
</dbReference>
<dbReference type="SUPFAM" id="SSF46785">
    <property type="entry name" value="Winged helix' DNA-binding domain"/>
    <property type="match status" value="1"/>
</dbReference>
<dbReference type="SUPFAM" id="SSF48008">
    <property type="entry name" value="GntR ligand-binding domain-like"/>
    <property type="match status" value="1"/>
</dbReference>
<dbReference type="InterPro" id="IPR011711">
    <property type="entry name" value="GntR_C"/>
</dbReference>
<feature type="domain" description="HTH gntR-type" evidence="4">
    <location>
        <begin position="10"/>
        <end position="77"/>
    </location>
</feature>
<accession>A0ABN3GPL8</accession>